<feature type="region of interest" description="Disordered" evidence="1">
    <location>
        <begin position="162"/>
        <end position="187"/>
    </location>
</feature>
<name>A0A0R1JK37_9LACO</name>
<evidence type="ECO:0000256" key="1">
    <source>
        <dbReference type="SAM" id="MobiDB-lite"/>
    </source>
</evidence>
<keyword evidence="2" id="KW-0732">Signal</keyword>
<feature type="signal peptide" evidence="2">
    <location>
        <begin position="1"/>
        <end position="22"/>
    </location>
</feature>
<dbReference type="Proteomes" id="UP000051804">
    <property type="component" value="Unassembled WGS sequence"/>
</dbReference>
<accession>A0A0R1JK37</accession>
<dbReference type="PROSITE" id="PS51257">
    <property type="entry name" value="PROKAR_LIPOPROTEIN"/>
    <property type="match status" value="1"/>
</dbReference>
<dbReference type="STRING" id="1291734.FD02_GL001902"/>
<dbReference type="AlphaFoldDB" id="A0A0R1JK37"/>
<dbReference type="EMBL" id="AZDJ01000026">
    <property type="protein sequence ID" value="KRK71662.1"/>
    <property type="molecule type" value="Genomic_DNA"/>
</dbReference>
<protein>
    <recommendedName>
        <fullName evidence="5">Lipoprotein</fullName>
    </recommendedName>
</protein>
<reference evidence="3 4" key="1">
    <citation type="journal article" date="2015" name="Genome Announc.">
        <title>Expanding the biotechnology potential of lactobacilli through comparative genomics of 213 strains and associated genera.</title>
        <authorList>
            <person name="Sun Z."/>
            <person name="Harris H.M."/>
            <person name="McCann A."/>
            <person name="Guo C."/>
            <person name="Argimon S."/>
            <person name="Zhang W."/>
            <person name="Yang X."/>
            <person name="Jeffery I.B."/>
            <person name="Cooney J.C."/>
            <person name="Kagawa T.F."/>
            <person name="Liu W."/>
            <person name="Song Y."/>
            <person name="Salvetti E."/>
            <person name="Wrobel A."/>
            <person name="Rasinkangas P."/>
            <person name="Parkhill J."/>
            <person name="Rea M.C."/>
            <person name="O'Sullivan O."/>
            <person name="Ritari J."/>
            <person name="Douillard F.P."/>
            <person name="Paul Ross R."/>
            <person name="Yang R."/>
            <person name="Briner A.E."/>
            <person name="Felis G.E."/>
            <person name="de Vos W.M."/>
            <person name="Barrangou R."/>
            <person name="Klaenhammer T.R."/>
            <person name="Caufield P.W."/>
            <person name="Cui Y."/>
            <person name="Zhang H."/>
            <person name="O'Toole P.W."/>
        </authorList>
    </citation>
    <scope>NUCLEOTIDE SEQUENCE [LARGE SCALE GENOMIC DNA]</scope>
    <source>
        <strain evidence="3 4">JCM 17158</strain>
    </source>
</reference>
<sequence length="187" mass="20042">MMSKLKWLLPVVILVFGLSACKSTESGTATKSSSKQATVITSKNYTTAELEKRYVKIADVVMKPLEQASYKESQATIKKTATAGQTTLAQVKLELQDNNSNQALTQALLKYLTAAQKMLMTMLGTNQAAYTAASKEFSLQSSTIAKTYFNGQLPASMVNYSKRMSGQTSSSSSTKASSSAKSSASSK</sequence>
<evidence type="ECO:0000256" key="2">
    <source>
        <dbReference type="SAM" id="SignalP"/>
    </source>
</evidence>
<dbReference type="PATRIC" id="fig|1291734.4.peg.1955"/>
<feature type="chain" id="PRO_5039705990" description="Lipoprotein" evidence="2">
    <location>
        <begin position="23"/>
        <end position="187"/>
    </location>
</feature>
<keyword evidence="4" id="KW-1185">Reference proteome</keyword>
<evidence type="ECO:0000313" key="4">
    <source>
        <dbReference type="Proteomes" id="UP000051804"/>
    </source>
</evidence>
<evidence type="ECO:0008006" key="5">
    <source>
        <dbReference type="Google" id="ProtNLM"/>
    </source>
</evidence>
<evidence type="ECO:0000313" key="3">
    <source>
        <dbReference type="EMBL" id="KRK71662.1"/>
    </source>
</evidence>
<comment type="caution">
    <text evidence="3">The sequence shown here is derived from an EMBL/GenBank/DDBJ whole genome shotgun (WGS) entry which is preliminary data.</text>
</comment>
<proteinExistence type="predicted"/>
<feature type="compositionally biased region" description="Low complexity" evidence="1">
    <location>
        <begin position="168"/>
        <end position="187"/>
    </location>
</feature>
<gene>
    <name evidence="3" type="ORF">FD02_GL001902</name>
</gene>
<organism evidence="3 4">
    <name type="scientific">Lacticaseibacillus nasuensis JCM 17158</name>
    <dbReference type="NCBI Taxonomy" id="1291734"/>
    <lineage>
        <taxon>Bacteria</taxon>
        <taxon>Bacillati</taxon>
        <taxon>Bacillota</taxon>
        <taxon>Bacilli</taxon>
        <taxon>Lactobacillales</taxon>
        <taxon>Lactobacillaceae</taxon>
        <taxon>Lacticaseibacillus</taxon>
    </lineage>
</organism>